<feature type="region of interest" description="Disordered" evidence="7">
    <location>
        <begin position="122"/>
        <end position="180"/>
    </location>
</feature>
<evidence type="ECO:0000256" key="3">
    <source>
        <dbReference type="ARBA" id="ARBA00023274"/>
    </source>
</evidence>
<dbReference type="PRINTS" id="PR00061">
    <property type="entry name" value="RIBOSOMALL19"/>
</dbReference>
<dbReference type="STRING" id="1802164.A3H51_02120"/>
<evidence type="ECO:0000256" key="4">
    <source>
        <dbReference type="ARBA" id="ARBA00035171"/>
    </source>
</evidence>
<evidence type="ECO:0000313" key="8">
    <source>
        <dbReference type="EMBL" id="OGZ61882.1"/>
    </source>
</evidence>
<reference evidence="8 9" key="1">
    <citation type="journal article" date="2016" name="Nat. Commun.">
        <title>Thousands of microbial genomes shed light on interconnected biogeochemical processes in an aquifer system.</title>
        <authorList>
            <person name="Anantharaman K."/>
            <person name="Brown C.T."/>
            <person name="Hug L.A."/>
            <person name="Sharon I."/>
            <person name="Castelle C.J."/>
            <person name="Probst A.J."/>
            <person name="Thomas B.C."/>
            <person name="Singh A."/>
            <person name="Wilkins M.J."/>
            <person name="Karaoz U."/>
            <person name="Brodie E.L."/>
            <person name="Williams K.H."/>
            <person name="Hubbard S.S."/>
            <person name="Banfield J.F."/>
        </authorList>
    </citation>
    <scope>NUCLEOTIDE SEQUENCE [LARGE SCALE GENOMIC DNA]</scope>
</reference>
<proteinExistence type="inferred from homology"/>
<dbReference type="InterPro" id="IPR038657">
    <property type="entry name" value="Ribosomal_bL19_sf"/>
</dbReference>
<comment type="caution">
    <text evidence="8">The sequence shown here is derived from an EMBL/GenBank/DDBJ whole genome shotgun (WGS) entry which is preliminary data.</text>
</comment>
<dbReference type="AlphaFoldDB" id="A0A1G2HHB1"/>
<dbReference type="PANTHER" id="PTHR15680:SF9">
    <property type="entry name" value="LARGE RIBOSOMAL SUBUNIT PROTEIN BL19M"/>
    <property type="match status" value="1"/>
</dbReference>
<dbReference type="InterPro" id="IPR001857">
    <property type="entry name" value="Ribosomal_bL19"/>
</dbReference>
<evidence type="ECO:0000256" key="2">
    <source>
        <dbReference type="ARBA" id="ARBA00022980"/>
    </source>
</evidence>
<evidence type="ECO:0000313" key="9">
    <source>
        <dbReference type="Proteomes" id="UP000178509"/>
    </source>
</evidence>
<dbReference type="NCBIfam" id="TIGR01024">
    <property type="entry name" value="rplS_bact"/>
    <property type="match status" value="1"/>
</dbReference>
<feature type="compositionally biased region" description="Acidic residues" evidence="7">
    <location>
        <begin position="145"/>
        <end position="156"/>
    </location>
</feature>
<accession>A0A1G2HHB1</accession>
<evidence type="ECO:0000256" key="6">
    <source>
        <dbReference type="RuleBase" id="RU000559"/>
    </source>
</evidence>
<keyword evidence="2 5" id="KW-0689">Ribosomal protein</keyword>
<evidence type="ECO:0000256" key="1">
    <source>
        <dbReference type="ARBA" id="ARBA00005781"/>
    </source>
</evidence>
<dbReference type="PANTHER" id="PTHR15680">
    <property type="entry name" value="RIBOSOMAL PROTEIN L19"/>
    <property type="match status" value="1"/>
</dbReference>
<dbReference type="HAMAP" id="MF_00402">
    <property type="entry name" value="Ribosomal_bL19"/>
    <property type="match status" value="1"/>
</dbReference>
<name>A0A1G2HHB1_9BACT</name>
<evidence type="ECO:0000256" key="7">
    <source>
        <dbReference type="SAM" id="MobiDB-lite"/>
    </source>
</evidence>
<dbReference type="InterPro" id="IPR008991">
    <property type="entry name" value="Translation_prot_SH3-like_sf"/>
</dbReference>
<gene>
    <name evidence="5" type="primary">rplS</name>
    <name evidence="8" type="ORF">A3H51_02120</name>
</gene>
<dbReference type="Pfam" id="PF01245">
    <property type="entry name" value="Ribosomal_L19"/>
    <property type="match status" value="1"/>
</dbReference>
<dbReference type="GO" id="GO:0022625">
    <property type="term" value="C:cytosolic large ribosomal subunit"/>
    <property type="evidence" value="ECO:0007669"/>
    <property type="project" value="TreeGrafter"/>
</dbReference>
<organism evidence="8 9">
    <name type="scientific">Candidatus Spechtbacteria bacterium RIFCSPLOWO2_02_FULL_38_8</name>
    <dbReference type="NCBI Taxonomy" id="1802164"/>
    <lineage>
        <taxon>Bacteria</taxon>
        <taxon>Candidatus Spechtiibacteriota</taxon>
    </lineage>
</organism>
<comment type="function">
    <text evidence="5 6">This protein is located at the 30S-50S ribosomal subunit interface and may play a role in the structure and function of the aminoacyl-tRNA binding site.</text>
</comment>
<dbReference type="GO" id="GO:0003735">
    <property type="term" value="F:structural constituent of ribosome"/>
    <property type="evidence" value="ECO:0007669"/>
    <property type="project" value="InterPro"/>
</dbReference>
<protein>
    <recommendedName>
        <fullName evidence="4 5">Large ribosomal subunit protein bL19</fullName>
    </recommendedName>
</protein>
<dbReference type="EMBL" id="MHOJ01000033">
    <property type="protein sequence ID" value="OGZ61882.1"/>
    <property type="molecule type" value="Genomic_DNA"/>
</dbReference>
<evidence type="ECO:0000256" key="5">
    <source>
        <dbReference type="HAMAP-Rule" id="MF_00402"/>
    </source>
</evidence>
<dbReference type="GO" id="GO:0006412">
    <property type="term" value="P:translation"/>
    <property type="evidence" value="ECO:0007669"/>
    <property type="project" value="UniProtKB-UniRule"/>
</dbReference>
<dbReference type="Gene3D" id="2.30.30.790">
    <property type="match status" value="1"/>
</dbReference>
<feature type="compositionally biased region" description="Basic and acidic residues" evidence="7">
    <location>
        <begin position="157"/>
        <end position="180"/>
    </location>
</feature>
<keyword evidence="3 5" id="KW-0687">Ribonucleoprotein</keyword>
<comment type="similarity">
    <text evidence="1 5 6">Belongs to the bacterial ribosomal protein bL19 family.</text>
</comment>
<dbReference type="SUPFAM" id="SSF50104">
    <property type="entry name" value="Translation proteins SH3-like domain"/>
    <property type="match status" value="1"/>
</dbReference>
<sequence>MNILQTLLKDKQKSDTPYLRAGQVIRVYEKIKEGGDKERIQIFEGLVIAVKHGKGLDGTFTVRKIGAGGVGVERTFPLHMPAIEKIEILRTEHIRQAKLYYIRKQLGKKTKKRKTKVQNLVFDMGGNKEEAQEPADAQEASEMQENNDDVAEDEQSIEEKKEEISGEQQKVDSADEGEKK</sequence>
<dbReference type="Proteomes" id="UP000178509">
    <property type="component" value="Unassembled WGS sequence"/>
</dbReference>